<keyword evidence="2" id="KW-1185">Reference proteome</keyword>
<dbReference type="Proteomes" id="UP001163324">
    <property type="component" value="Chromosome 9"/>
</dbReference>
<accession>A0ACC0UR37</accession>
<organism evidence="1 2">
    <name type="scientific">Trichothecium roseum</name>
    <dbReference type="NCBI Taxonomy" id="47278"/>
    <lineage>
        <taxon>Eukaryota</taxon>
        <taxon>Fungi</taxon>
        <taxon>Dikarya</taxon>
        <taxon>Ascomycota</taxon>
        <taxon>Pezizomycotina</taxon>
        <taxon>Sordariomycetes</taxon>
        <taxon>Hypocreomycetidae</taxon>
        <taxon>Hypocreales</taxon>
        <taxon>Hypocreales incertae sedis</taxon>
        <taxon>Trichothecium</taxon>
    </lineage>
</organism>
<name>A0ACC0UR37_9HYPO</name>
<reference evidence="1" key="1">
    <citation type="submission" date="2022-10" db="EMBL/GenBank/DDBJ databases">
        <title>Complete Genome of Trichothecium roseum strain YXFP-22015, a Plant Pathogen Isolated from Citrus.</title>
        <authorList>
            <person name="Wang Y."/>
            <person name="Zhu L."/>
        </authorList>
    </citation>
    <scope>NUCLEOTIDE SEQUENCE</scope>
    <source>
        <strain evidence="1">YXFP-22015</strain>
    </source>
</reference>
<comment type="caution">
    <text evidence="1">The sequence shown here is derived from an EMBL/GenBank/DDBJ whole genome shotgun (WGS) entry which is preliminary data.</text>
</comment>
<dbReference type="EMBL" id="CM047948">
    <property type="protein sequence ID" value="KAI9896453.1"/>
    <property type="molecule type" value="Genomic_DNA"/>
</dbReference>
<gene>
    <name evidence="1" type="ORF">N3K66_008625</name>
</gene>
<evidence type="ECO:0000313" key="1">
    <source>
        <dbReference type="EMBL" id="KAI9896453.1"/>
    </source>
</evidence>
<sequence length="509" mass="57311">MERHKQAVGKIAAAVKGFYARSEPYRINHGSTNSTRPRRGAAHARAVDISSLSNVLSVDAASRTALVEPNVPMDKLVASTLRHGLVPPVVMEFPGITAGGGYAGTAGESSSFRHGFFNDNVRSVEMVLGNGDVVTASREERRDLFEGAAGAVGTLGVTTLLELELMEAKRFVRTTYHRVNSVDEAVARVREATLDPDNDYVDGILFSRDHGAIITGRLTDDKPRDAKPQTFSGAWDPWFYLHVQERTSAPSSSSSSSSSDYVPLAEYLFRYDRGGFWVGASAFAYFKFVPFTRFFRWFLDDFLHTRMLYRALHGSGESARFVVQDLALPYASARDFVDYAADHFAIWPLWLCPLKQTPAPTFHPHHERSRSGSGAEPEQLLNVGLWGWGPANPDAFVAKNRALEDKLAQLGGMKWLYAHTYYSREEFWQQYDGAWYEGLRAKYHAGTLPSVYDKVKVDVRHREAELRSWRQRVKAVQPLGGLYGIWKSIQSGDYWLHRRAEWKYKPKDE</sequence>
<protein>
    <submittedName>
        <fullName evidence="1">Uncharacterized protein</fullName>
    </submittedName>
</protein>
<proteinExistence type="predicted"/>
<evidence type="ECO:0000313" key="2">
    <source>
        <dbReference type="Proteomes" id="UP001163324"/>
    </source>
</evidence>